<name>A0A9W9QLR2_PENBR</name>
<dbReference type="EMBL" id="JAPZBR010000008">
    <property type="protein sequence ID" value="KAJ5340241.1"/>
    <property type="molecule type" value="Genomic_DNA"/>
</dbReference>
<reference evidence="3" key="1">
    <citation type="submission" date="2022-12" db="EMBL/GenBank/DDBJ databases">
        <authorList>
            <person name="Petersen C."/>
        </authorList>
    </citation>
    <scope>NUCLEOTIDE SEQUENCE</scope>
    <source>
        <strain evidence="3">IBT 35675</strain>
    </source>
</reference>
<evidence type="ECO:0000313" key="3">
    <source>
        <dbReference type="EMBL" id="KAJ5340241.1"/>
    </source>
</evidence>
<dbReference type="AlphaFoldDB" id="A0A9W9QLR2"/>
<evidence type="ECO:0000313" key="4">
    <source>
        <dbReference type="Proteomes" id="UP001148299"/>
    </source>
</evidence>
<dbReference type="PANTHER" id="PTHR43084:SF1">
    <property type="entry name" value="PERSULFIDE DIOXYGENASE ETHE1, MITOCHONDRIAL"/>
    <property type="match status" value="1"/>
</dbReference>
<comment type="caution">
    <text evidence="3">The sequence shown here is derived from an EMBL/GenBank/DDBJ whole genome shotgun (WGS) entry which is preliminary data.</text>
</comment>
<dbReference type="GO" id="GO:0046872">
    <property type="term" value="F:metal ion binding"/>
    <property type="evidence" value="ECO:0007669"/>
    <property type="project" value="UniProtKB-KW"/>
</dbReference>
<dbReference type="GO" id="GO:0006749">
    <property type="term" value="P:glutathione metabolic process"/>
    <property type="evidence" value="ECO:0007669"/>
    <property type="project" value="InterPro"/>
</dbReference>
<reference evidence="3" key="2">
    <citation type="journal article" date="2023" name="IMA Fungus">
        <title>Comparative genomic study of the Penicillium genus elucidates a diverse pangenome and 15 lateral gene transfer events.</title>
        <authorList>
            <person name="Petersen C."/>
            <person name="Sorensen T."/>
            <person name="Nielsen M.R."/>
            <person name="Sondergaard T.E."/>
            <person name="Sorensen J.L."/>
            <person name="Fitzpatrick D.A."/>
            <person name="Frisvad J.C."/>
            <person name="Nielsen K.L."/>
        </authorList>
    </citation>
    <scope>NUCLEOTIDE SEQUENCE</scope>
    <source>
        <strain evidence="3">IBT 35675</strain>
    </source>
</reference>
<dbReference type="FunFam" id="3.60.15.10:FF:000033">
    <property type="entry name" value="MBL fold metallo-hydrolase"/>
    <property type="match status" value="1"/>
</dbReference>
<protein>
    <recommendedName>
        <fullName evidence="2">Metallo-beta-lactamase domain-containing protein</fullName>
    </recommendedName>
</protein>
<evidence type="ECO:0000256" key="1">
    <source>
        <dbReference type="ARBA" id="ARBA00022723"/>
    </source>
</evidence>
<dbReference type="SUPFAM" id="SSF56281">
    <property type="entry name" value="Metallo-hydrolase/oxidoreductase"/>
    <property type="match status" value="1"/>
</dbReference>
<dbReference type="InterPro" id="IPR051682">
    <property type="entry name" value="Mito_Persulfide_Diox"/>
</dbReference>
<keyword evidence="1" id="KW-0479">Metal-binding</keyword>
<evidence type="ECO:0000259" key="2">
    <source>
        <dbReference type="SMART" id="SM00849"/>
    </source>
</evidence>
<proteinExistence type="predicted"/>
<keyword evidence="4" id="KW-1185">Reference proteome</keyword>
<dbReference type="InterPro" id="IPR001279">
    <property type="entry name" value="Metallo-B-lactamas"/>
</dbReference>
<dbReference type="SMART" id="SM00849">
    <property type="entry name" value="Lactamase_B"/>
    <property type="match status" value="1"/>
</dbReference>
<feature type="domain" description="Metallo-beta-lactamase" evidence="2">
    <location>
        <begin position="105"/>
        <end position="299"/>
    </location>
</feature>
<dbReference type="Gene3D" id="3.60.15.10">
    <property type="entry name" value="Ribonuclease Z/Hydroxyacylglutathione hydrolase-like"/>
    <property type="match status" value="1"/>
</dbReference>
<gene>
    <name evidence="3" type="ORF">N7541_009365</name>
</gene>
<organism evidence="3 4">
    <name type="scientific">Penicillium brevicompactum</name>
    <dbReference type="NCBI Taxonomy" id="5074"/>
    <lineage>
        <taxon>Eukaryota</taxon>
        <taxon>Fungi</taxon>
        <taxon>Dikarya</taxon>
        <taxon>Ascomycota</taxon>
        <taxon>Pezizomycotina</taxon>
        <taxon>Eurotiomycetes</taxon>
        <taxon>Eurotiomycetidae</taxon>
        <taxon>Eurotiales</taxon>
        <taxon>Aspergillaceae</taxon>
        <taxon>Penicillium</taxon>
    </lineage>
</organism>
<dbReference type="CDD" id="cd07724">
    <property type="entry name" value="POD-like_MBL-fold"/>
    <property type="match status" value="1"/>
</dbReference>
<dbReference type="Pfam" id="PF00753">
    <property type="entry name" value="Lactamase_B"/>
    <property type="match status" value="1"/>
</dbReference>
<dbReference type="GO" id="GO:0050313">
    <property type="term" value="F:sulfur dioxygenase activity"/>
    <property type="evidence" value="ECO:0007669"/>
    <property type="project" value="InterPro"/>
</dbReference>
<dbReference type="InterPro" id="IPR044528">
    <property type="entry name" value="POD-like_MBL-fold"/>
</dbReference>
<dbReference type="GO" id="GO:0070813">
    <property type="term" value="P:hydrogen sulfide metabolic process"/>
    <property type="evidence" value="ECO:0007669"/>
    <property type="project" value="TreeGrafter"/>
</dbReference>
<sequence length="386" mass="43168">MKLYRSLSFLCKPVTLASRAFVRANTQPRFLRQTDSKATFSNQGTIKTPALSCSLAAGSSCQRSTHIHDTQRTSCFSTGSHLSQSSSSNTFGQPVIHSVFEDRTGTWQYVVADPTTLSAAIIDPVLNFDPTTRIITSESADLLLSLVKDHGYEVNRILETHIHADHLTAASYIQNSLAREQAQRPQICIGKRIEQLQKMFGRRYDIPAQEYQGAFDHLLDDDEIFTIGNMNAQAVHLPGHTPDHLGYKIGDNIFCGDSIFHADIGTARCDFPGGDAASLYQSGRKLLALPDHVKIWTGHDYPPPERSDPVPWLSVQEHRSRNKHLMEGSTETVFVALRHDRDTKLAEPKLLHQSLQMNVRAGRLPEISQMGQRMLHLPLKLHCPAW</sequence>
<accession>A0A9W9QLR2</accession>
<dbReference type="PANTHER" id="PTHR43084">
    <property type="entry name" value="PERSULFIDE DIOXYGENASE ETHE1"/>
    <property type="match status" value="1"/>
</dbReference>
<dbReference type="Proteomes" id="UP001148299">
    <property type="component" value="Unassembled WGS sequence"/>
</dbReference>
<dbReference type="InterPro" id="IPR036866">
    <property type="entry name" value="RibonucZ/Hydroxyglut_hydro"/>
</dbReference>